<sequence>MRIGIIGGGAAGLATAWLLEQDHDVTVFEKDDRFGGHTHTIDVEVDGQALSIDAGFQFFARSTAYATFNRLLDALEVPRTEYPATLTVARNDGTRPVAMPPLRGWRPVWASLTPRAIVDLLRFRSFLSGIPAFLAEHDTTMTISEYVQRRRLPKGFVDRFLFPLLLAFWCVDLEEFRGFAAYNALYYLGANLPKGITPPAQSEIPGGLRVYVDALVASLQRASLHAGMPVEAVTRDVDGSLAVTSAGVRHPFDHVVLACDASTAHLLLAGVPETADMRTQLARFGYFDTTIAIHGDPRLMPRDRAAWSVVNVRTDGAHSQLSIWNPARGIPVFKSWVTYDDELPQPLYATAAYRHGLIDTTYFDAQRRLRPLQGAHGVSLAGLYTADADSHESAILSAVAVAERLAPGSARLAALKPATG</sequence>
<comment type="caution">
    <text evidence="2">The sequence shown here is derived from an EMBL/GenBank/DDBJ whole genome shotgun (WGS) entry which is preliminary data.</text>
</comment>
<evidence type="ECO:0000313" key="3">
    <source>
        <dbReference type="Proteomes" id="UP000320235"/>
    </source>
</evidence>
<dbReference type="Pfam" id="PF01593">
    <property type="entry name" value="Amino_oxidase"/>
    <property type="match status" value="1"/>
</dbReference>
<organism evidence="2 3">
    <name type="scientific">Microbacterium kyungheense</name>
    <dbReference type="NCBI Taxonomy" id="1263636"/>
    <lineage>
        <taxon>Bacteria</taxon>
        <taxon>Bacillati</taxon>
        <taxon>Actinomycetota</taxon>
        <taxon>Actinomycetes</taxon>
        <taxon>Micrococcales</taxon>
        <taxon>Microbacteriaceae</taxon>
        <taxon>Microbacterium</taxon>
    </lineage>
</organism>
<dbReference type="GO" id="GO:0016491">
    <property type="term" value="F:oxidoreductase activity"/>
    <property type="evidence" value="ECO:0007669"/>
    <property type="project" value="InterPro"/>
</dbReference>
<dbReference type="InterPro" id="IPR050464">
    <property type="entry name" value="Zeta_carotene_desat/Oxidored"/>
</dbReference>
<evidence type="ECO:0000313" key="2">
    <source>
        <dbReference type="EMBL" id="TQM23812.1"/>
    </source>
</evidence>
<dbReference type="AlphaFoldDB" id="A0A543EQK8"/>
<dbReference type="PANTHER" id="PTHR42923:SF17">
    <property type="entry name" value="AMINE OXIDASE DOMAIN-CONTAINING PROTEIN"/>
    <property type="match status" value="1"/>
</dbReference>
<protein>
    <submittedName>
        <fullName evidence="2">Putative NAD/FAD-binding protein</fullName>
    </submittedName>
</protein>
<dbReference type="EMBL" id="VFPE01000005">
    <property type="protein sequence ID" value="TQM23812.1"/>
    <property type="molecule type" value="Genomic_DNA"/>
</dbReference>
<name>A0A543EQK8_9MICO</name>
<dbReference type="Proteomes" id="UP000320235">
    <property type="component" value="Unassembled WGS sequence"/>
</dbReference>
<evidence type="ECO:0000259" key="1">
    <source>
        <dbReference type="Pfam" id="PF01593"/>
    </source>
</evidence>
<dbReference type="InterPro" id="IPR002937">
    <property type="entry name" value="Amino_oxidase"/>
</dbReference>
<feature type="domain" description="Amine oxidase" evidence="1">
    <location>
        <begin position="11"/>
        <end position="272"/>
    </location>
</feature>
<gene>
    <name evidence="2" type="ORF">FB391_3202</name>
</gene>
<dbReference type="PANTHER" id="PTHR42923">
    <property type="entry name" value="PROTOPORPHYRINOGEN OXIDASE"/>
    <property type="match status" value="1"/>
</dbReference>
<accession>A0A543EQK8</accession>
<dbReference type="SUPFAM" id="SSF51905">
    <property type="entry name" value="FAD/NAD(P)-binding domain"/>
    <property type="match status" value="1"/>
</dbReference>
<reference evidence="2 3" key="1">
    <citation type="submission" date="2019-06" db="EMBL/GenBank/DDBJ databases">
        <title>Sequencing the genomes of 1000 actinobacteria strains.</title>
        <authorList>
            <person name="Klenk H.-P."/>
        </authorList>
    </citation>
    <scope>NUCLEOTIDE SEQUENCE [LARGE SCALE GENOMIC DNA]</scope>
    <source>
        <strain evidence="2 3">DSM 105492</strain>
    </source>
</reference>
<keyword evidence="3" id="KW-1185">Reference proteome</keyword>
<proteinExistence type="predicted"/>
<dbReference type="InterPro" id="IPR036188">
    <property type="entry name" value="FAD/NAD-bd_sf"/>
</dbReference>
<dbReference type="RefSeq" id="WP_185843133.1">
    <property type="nucleotide sequence ID" value="NZ_BAABLH010000006.1"/>
</dbReference>
<dbReference type="Gene3D" id="3.50.50.60">
    <property type="entry name" value="FAD/NAD(P)-binding domain"/>
    <property type="match status" value="2"/>
</dbReference>